<evidence type="ECO:0000313" key="4">
    <source>
        <dbReference type="Proteomes" id="UP000050794"/>
    </source>
</evidence>
<gene>
    <name evidence="3" type="ORF">TCNE_LOCUS7428</name>
</gene>
<feature type="compositionally biased region" description="Basic residues" evidence="1">
    <location>
        <begin position="220"/>
        <end position="235"/>
    </location>
</feature>
<proteinExistence type="predicted"/>
<dbReference type="AlphaFoldDB" id="A0A183UG08"/>
<dbReference type="InterPro" id="IPR041489">
    <property type="entry name" value="PDZ_6"/>
</dbReference>
<evidence type="ECO:0000313" key="3">
    <source>
        <dbReference type="EMBL" id="VDM38749.1"/>
    </source>
</evidence>
<dbReference type="PANTHER" id="PTHR31327">
    <property type="entry name" value="SPERM MEIOSIS PDZ DOMAIN CONTAINING PROTEINS-RELATED"/>
    <property type="match status" value="1"/>
</dbReference>
<dbReference type="Gene3D" id="2.30.42.10">
    <property type="match status" value="1"/>
</dbReference>
<reference evidence="5" key="1">
    <citation type="submission" date="2016-06" db="UniProtKB">
        <authorList>
            <consortium name="WormBaseParasite"/>
        </authorList>
    </citation>
    <scope>IDENTIFICATION</scope>
</reference>
<dbReference type="PROSITE" id="PS50106">
    <property type="entry name" value="PDZ"/>
    <property type="match status" value="2"/>
</dbReference>
<name>A0A183UG08_TOXCA</name>
<evidence type="ECO:0000259" key="2">
    <source>
        <dbReference type="PROSITE" id="PS50106"/>
    </source>
</evidence>
<dbReference type="SUPFAM" id="SSF50156">
    <property type="entry name" value="PDZ domain-like"/>
    <property type="match status" value="2"/>
</dbReference>
<dbReference type="EMBL" id="UYWY01019679">
    <property type="protein sequence ID" value="VDM38749.1"/>
    <property type="molecule type" value="Genomic_DNA"/>
</dbReference>
<feature type="domain" description="PDZ" evidence="2">
    <location>
        <begin position="102"/>
        <end position="166"/>
    </location>
</feature>
<keyword evidence="4" id="KW-1185">Reference proteome</keyword>
<dbReference type="WBParaSite" id="TCNE_0000742801-mRNA-1">
    <property type="protein sequence ID" value="TCNE_0000742801-mRNA-1"/>
    <property type="gene ID" value="TCNE_0000742801"/>
</dbReference>
<evidence type="ECO:0000256" key="1">
    <source>
        <dbReference type="SAM" id="MobiDB-lite"/>
    </source>
</evidence>
<feature type="region of interest" description="Disordered" evidence="1">
    <location>
        <begin position="212"/>
        <end position="282"/>
    </location>
</feature>
<evidence type="ECO:0000313" key="5">
    <source>
        <dbReference type="WBParaSite" id="TCNE_0000742801-mRNA-1"/>
    </source>
</evidence>
<organism evidence="4 5">
    <name type="scientific">Toxocara canis</name>
    <name type="common">Canine roundworm</name>
    <dbReference type="NCBI Taxonomy" id="6265"/>
    <lineage>
        <taxon>Eukaryota</taxon>
        <taxon>Metazoa</taxon>
        <taxon>Ecdysozoa</taxon>
        <taxon>Nematoda</taxon>
        <taxon>Chromadorea</taxon>
        <taxon>Rhabditida</taxon>
        <taxon>Spirurina</taxon>
        <taxon>Ascaridomorpha</taxon>
        <taxon>Ascaridoidea</taxon>
        <taxon>Toxocaridae</taxon>
        <taxon>Toxocara</taxon>
    </lineage>
</organism>
<reference evidence="3 4" key="2">
    <citation type="submission" date="2018-11" db="EMBL/GenBank/DDBJ databases">
        <authorList>
            <consortium name="Pathogen Informatics"/>
        </authorList>
    </citation>
    <scope>NUCLEOTIDE SEQUENCE [LARGE SCALE GENOMIC DNA]</scope>
</reference>
<accession>A0A183UG08</accession>
<feature type="domain" description="PDZ" evidence="2">
    <location>
        <begin position="7"/>
        <end position="80"/>
    </location>
</feature>
<dbReference type="SMART" id="SM00228">
    <property type="entry name" value="PDZ"/>
    <property type="match status" value="2"/>
</dbReference>
<dbReference type="Proteomes" id="UP000050794">
    <property type="component" value="Unassembled WGS sequence"/>
</dbReference>
<dbReference type="InterPro" id="IPR040264">
    <property type="entry name" value="T15H9.4-like"/>
</dbReference>
<protein>
    <submittedName>
        <fullName evidence="5">PDZ domain-containing protein</fullName>
    </submittedName>
</protein>
<sequence>MRRAHMEVELSSSEDGKIGAITDDSLRITTILAGSAADGKLLPGDVILTVNGEEIKSREQFDSMILSAGSITKVKISRSIANRDVQVEDEKNQSVPSGFEEEVLMRLRNQRKLGLFLRQYDSAVIVSRIDQGSISAEILRVDDQFLELDGQRPQSKEEARKIIVRALRKNGQVLMKILRPVSEEAKKAVSEKKASMDRPSYAMNSDVLKIAQREQDKIRRGSRKKVRGILSRRSRNSSGGRVSVKEKHESLVIGMDPSKGPLQHVPKPKQPTSKTDDEDDSE</sequence>
<dbReference type="Pfam" id="PF17820">
    <property type="entry name" value="PDZ_6"/>
    <property type="match status" value="1"/>
</dbReference>
<dbReference type="InterPro" id="IPR001478">
    <property type="entry name" value="PDZ"/>
</dbReference>
<dbReference type="InterPro" id="IPR036034">
    <property type="entry name" value="PDZ_sf"/>
</dbReference>